<dbReference type="Proteomes" id="UP000598174">
    <property type="component" value="Unassembled WGS sequence"/>
</dbReference>
<reference evidence="2" key="1">
    <citation type="submission" date="2021-01" db="EMBL/GenBank/DDBJ databases">
        <title>Whole genome shotgun sequence of Actinoplanes ferrugineus NBRC 15555.</title>
        <authorList>
            <person name="Komaki H."/>
            <person name="Tamura T."/>
        </authorList>
    </citation>
    <scope>NUCLEOTIDE SEQUENCE</scope>
    <source>
        <strain evidence="2">NBRC 15555</strain>
    </source>
</reference>
<comment type="caution">
    <text evidence="2">The sequence shown here is derived from an EMBL/GenBank/DDBJ whole genome shotgun (WGS) entry which is preliminary data.</text>
</comment>
<evidence type="ECO:0000259" key="1">
    <source>
        <dbReference type="Pfam" id="PF13020"/>
    </source>
</evidence>
<dbReference type="InterPro" id="IPR024975">
    <property type="entry name" value="NOV_C"/>
</dbReference>
<name>A0A919MLA5_9ACTN</name>
<evidence type="ECO:0000313" key="3">
    <source>
        <dbReference type="Proteomes" id="UP000598174"/>
    </source>
</evidence>
<evidence type="ECO:0000313" key="2">
    <source>
        <dbReference type="EMBL" id="GIE12017.1"/>
    </source>
</evidence>
<feature type="domain" description="Protein NO VEIN C-terminal" evidence="1">
    <location>
        <begin position="148"/>
        <end position="207"/>
    </location>
</feature>
<sequence>MPIPPEPTLRAAVRWLERLPQSGVARCRALFTNHRDFSDLTPTQYEVAYAWLATTGLLDSLVGPDAPAQRVFTSAISTGGTTWLQDFDVLVRTVDELPEDALLAAEALGISRPKAFEHVSALWGKVDTEERARIGLAGELALFRLIKANVPGDVTHVAANCDGLGYDIAVSSPTANALIEVKSTRRQSRATIYLSRNEFETMRREPTWTLVLLRLDIDMEIVAINTVTRTWIEKVAPIDSSIYARWETARIEVSPDQIRRGIIALPDNISLL</sequence>
<dbReference type="EMBL" id="BOMM01000035">
    <property type="protein sequence ID" value="GIE12017.1"/>
    <property type="molecule type" value="Genomic_DNA"/>
</dbReference>
<proteinExistence type="predicted"/>
<dbReference type="Pfam" id="PF13020">
    <property type="entry name" value="NOV_C"/>
    <property type="match status" value="1"/>
</dbReference>
<accession>A0A919MLA5</accession>
<dbReference type="AlphaFoldDB" id="A0A919MLA5"/>
<protein>
    <recommendedName>
        <fullName evidence="1">Protein NO VEIN C-terminal domain-containing protein</fullName>
    </recommendedName>
</protein>
<organism evidence="2 3">
    <name type="scientific">Paractinoplanes ferrugineus</name>
    <dbReference type="NCBI Taxonomy" id="113564"/>
    <lineage>
        <taxon>Bacteria</taxon>
        <taxon>Bacillati</taxon>
        <taxon>Actinomycetota</taxon>
        <taxon>Actinomycetes</taxon>
        <taxon>Micromonosporales</taxon>
        <taxon>Micromonosporaceae</taxon>
        <taxon>Paractinoplanes</taxon>
    </lineage>
</organism>
<dbReference type="RefSeq" id="WP_203818511.1">
    <property type="nucleotide sequence ID" value="NZ_BAAABP010000038.1"/>
</dbReference>
<gene>
    <name evidence="2" type="ORF">Afe05nite_38570</name>
</gene>
<keyword evidence="3" id="KW-1185">Reference proteome</keyword>